<sequence length="149" mass="17202">MNVQIRQGTAADLPAVHKLVGELAAYVHATPQFTATQENYRADFADGFFHIIVAEDMATRQVIGMCLYNFVYSTWKGRMIYLEDFVLQPAYRRQGIGQRLWDVLKERGRERGCKLLKWQIVDSNTEAMKFYAAQDAVIEDNWYNGKLTL</sequence>
<proteinExistence type="inferred from homology"/>
<comment type="similarity">
    <text evidence="1">Belongs to the acetyltransferase family.</text>
</comment>
<evidence type="ECO:0000256" key="2">
    <source>
        <dbReference type="ARBA" id="ARBA00022679"/>
    </source>
</evidence>
<dbReference type="PANTHER" id="PTHR10545:SF29">
    <property type="entry name" value="GH14572P-RELATED"/>
    <property type="match status" value="1"/>
</dbReference>
<dbReference type="InterPro" id="IPR051016">
    <property type="entry name" value="Diverse_Substrate_AcTransf"/>
</dbReference>
<dbReference type="InterPro" id="IPR016181">
    <property type="entry name" value="Acyl_CoA_acyltransferase"/>
</dbReference>
<dbReference type="CDD" id="cd04301">
    <property type="entry name" value="NAT_SF"/>
    <property type="match status" value="1"/>
</dbReference>
<name>A0A2S6I4H7_9BACT</name>
<dbReference type="PROSITE" id="PS51186">
    <property type="entry name" value="GNAT"/>
    <property type="match status" value="1"/>
</dbReference>
<keyword evidence="6" id="KW-1185">Reference proteome</keyword>
<dbReference type="Pfam" id="PF00583">
    <property type="entry name" value="Acetyltransf_1"/>
    <property type="match status" value="1"/>
</dbReference>
<gene>
    <name evidence="5" type="ORF">CLV84_2905</name>
</gene>
<feature type="domain" description="N-acetyltransferase" evidence="4">
    <location>
        <begin position="3"/>
        <end position="149"/>
    </location>
</feature>
<evidence type="ECO:0000313" key="6">
    <source>
        <dbReference type="Proteomes" id="UP000237662"/>
    </source>
</evidence>
<dbReference type="GO" id="GO:0008080">
    <property type="term" value="F:N-acetyltransferase activity"/>
    <property type="evidence" value="ECO:0007669"/>
    <property type="project" value="UniProtKB-ARBA"/>
</dbReference>
<dbReference type="RefSeq" id="WP_104420461.1">
    <property type="nucleotide sequence ID" value="NZ_PTJC01000006.1"/>
</dbReference>
<dbReference type="FunFam" id="3.40.630.30:FF:000064">
    <property type="entry name" value="GNAT family acetyltransferase"/>
    <property type="match status" value="1"/>
</dbReference>
<protein>
    <submittedName>
        <fullName evidence="5">Ribosomal protein S18 acetylase RimI-like enzyme</fullName>
    </submittedName>
</protein>
<dbReference type="SUPFAM" id="SSF55729">
    <property type="entry name" value="Acyl-CoA N-acyltransferases (Nat)"/>
    <property type="match status" value="1"/>
</dbReference>
<keyword evidence="3" id="KW-0012">Acyltransferase</keyword>
<evidence type="ECO:0000313" key="5">
    <source>
        <dbReference type="EMBL" id="PPK85989.1"/>
    </source>
</evidence>
<dbReference type="GO" id="GO:0005840">
    <property type="term" value="C:ribosome"/>
    <property type="evidence" value="ECO:0007669"/>
    <property type="project" value="UniProtKB-KW"/>
</dbReference>
<dbReference type="Gene3D" id="3.40.630.30">
    <property type="match status" value="1"/>
</dbReference>
<comment type="caution">
    <text evidence="5">The sequence shown here is derived from an EMBL/GenBank/DDBJ whole genome shotgun (WGS) entry which is preliminary data.</text>
</comment>
<organism evidence="5 6">
    <name type="scientific">Neolewinella xylanilytica</name>
    <dbReference type="NCBI Taxonomy" id="1514080"/>
    <lineage>
        <taxon>Bacteria</taxon>
        <taxon>Pseudomonadati</taxon>
        <taxon>Bacteroidota</taxon>
        <taxon>Saprospiria</taxon>
        <taxon>Saprospirales</taxon>
        <taxon>Lewinellaceae</taxon>
        <taxon>Neolewinella</taxon>
    </lineage>
</organism>
<dbReference type="AlphaFoldDB" id="A0A2S6I4H7"/>
<dbReference type="InterPro" id="IPR000182">
    <property type="entry name" value="GNAT_dom"/>
</dbReference>
<dbReference type="EMBL" id="PTJC01000006">
    <property type="protein sequence ID" value="PPK85989.1"/>
    <property type="molecule type" value="Genomic_DNA"/>
</dbReference>
<evidence type="ECO:0000256" key="1">
    <source>
        <dbReference type="ARBA" id="ARBA00008694"/>
    </source>
</evidence>
<reference evidence="5 6" key="1">
    <citation type="submission" date="2018-02" db="EMBL/GenBank/DDBJ databases">
        <title>Genomic Encyclopedia of Archaeal and Bacterial Type Strains, Phase II (KMG-II): from individual species to whole genera.</title>
        <authorList>
            <person name="Goeker M."/>
        </authorList>
    </citation>
    <scope>NUCLEOTIDE SEQUENCE [LARGE SCALE GENOMIC DNA]</scope>
    <source>
        <strain evidence="5 6">DSM 29526</strain>
    </source>
</reference>
<evidence type="ECO:0000256" key="3">
    <source>
        <dbReference type="ARBA" id="ARBA00023315"/>
    </source>
</evidence>
<keyword evidence="2" id="KW-0808">Transferase</keyword>
<evidence type="ECO:0000259" key="4">
    <source>
        <dbReference type="PROSITE" id="PS51186"/>
    </source>
</evidence>
<dbReference type="Proteomes" id="UP000237662">
    <property type="component" value="Unassembled WGS sequence"/>
</dbReference>
<dbReference type="OrthoDB" id="9805924at2"/>
<accession>A0A2S6I4H7</accession>
<keyword evidence="5" id="KW-0687">Ribonucleoprotein</keyword>
<dbReference type="PANTHER" id="PTHR10545">
    <property type="entry name" value="DIAMINE N-ACETYLTRANSFERASE"/>
    <property type="match status" value="1"/>
</dbReference>
<keyword evidence="5" id="KW-0689">Ribosomal protein</keyword>